<evidence type="ECO:0000313" key="4">
    <source>
        <dbReference type="Proteomes" id="UP000339249"/>
    </source>
</evidence>
<dbReference type="PANTHER" id="PTHR13947">
    <property type="entry name" value="GNAT FAMILY N-ACETYLTRANSFERASE"/>
    <property type="match status" value="1"/>
</dbReference>
<sequence length="146" mass="16368">MTLIRAPELKDIPSLNKLFLQLGYQTDAERLKQHINQMNTNLSILVAESEKELYGVIVVNFITPVHEHGLWALISALVIDESSRGAGIGRKLLIAAERIALDKGCSQIELSSSESRVRAHKFYESNGYKEVRKRLVKLLANMPIAN</sequence>
<dbReference type="InterPro" id="IPR000182">
    <property type="entry name" value="GNAT_dom"/>
</dbReference>
<dbReference type="Proteomes" id="UP000339249">
    <property type="component" value="Unassembled WGS sequence"/>
</dbReference>
<name>A0A4U9CZK8_RAOTE</name>
<evidence type="ECO:0000259" key="2">
    <source>
        <dbReference type="PROSITE" id="PS51186"/>
    </source>
</evidence>
<dbReference type="Pfam" id="PF00583">
    <property type="entry name" value="Acetyltransf_1"/>
    <property type="match status" value="1"/>
</dbReference>
<dbReference type="CDD" id="cd04301">
    <property type="entry name" value="NAT_SF"/>
    <property type="match status" value="1"/>
</dbReference>
<accession>A0A4U9CZK8</accession>
<reference evidence="3 4" key="1">
    <citation type="submission" date="2019-04" db="EMBL/GenBank/DDBJ databases">
        <authorList>
            <consortium name="Pathogen Informatics"/>
        </authorList>
    </citation>
    <scope>NUCLEOTIDE SEQUENCE [LARGE SCALE GENOMIC DNA]</scope>
    <source>
        <strain evidence="3 4">NCTC9185</strain>
    </source>
</reference>
<evidence type="ECO:0000256" key="1">
    <source>
        <dbReference type="ARBA" id="ARBA00022679"/>
    </source>
</evidence>
<dbReference type="InterPro" id="IPR016181">
    <property type="entry name" value="Acyl_CoA_acyltransferase"/>
</dbReference>
<protein>
    <submittedName>
        <fullName evidence="3">Aminoalkylphosphonic acid N-acetyltransferase</fullName>
    </submittedName>
</protein>
<proteinExistence type="predicted"/>
<feature type="domain" description="N-acetyltransferase" evidence="2">
    <location>
        <begin position="2"/>
        <end position="145"/>
    </location>
</feature>
<evidence type="ECO:0000313" key="3">
    <source>
        <dbReference type="EMBL" id="VTN09178.1"/>
    </source>
</evidence>
<dbReference type="InterPro" id="IPR050769">
    <property type="entry name" value="NAT_camello-type"/>
</dbReference>
<keyword evidence="1 3" id="KW-0808">Transferase</keyword>
<dbReference type="PANTHER" id="PTHR13947:SF37">
    <property type="entry name" value="LD18367P"/>
    <property type="match status" value="1"/>
</dbReference>
<dbReference type="AlphaFoldDB" id="A0A4U9CZK8"/>
<dbReference type="EMBL" id="CABDVU010000001">
    <property type="protein sequence ID" value="VTN09178.1"/>
    <property type="molecule type" value="Genomic_DNA"/>
</dbReference>
<dbReference type="GO" id="GO:0008080">
    <property type="term" value="F:N-acetyltransferase activity"/>
    <property type="evidence" value="ECO:0007669"/>
    <property type="project" value="InterPro"/>
</dbReference>
<dbReference type="SUPFAM" id="SSF55729">
    <property type="entry name" value="Acyl-CoA N-acyltransferases (Nat)"/>
    <property type="match status" value="1"/>
</dbReference>
<organism evidence="3 4">
    <name type="scientific">Raoultella terrigena</name>
    <name type="common">Klebsiella terrigena</name>
    <dbReference type="NCBI Taxonomy" id="577"/>
    <lineage>
        <taxon>Bacteria</taxon>
        <taxon>Pseudomonadati</taxon>
        <taxon>Pseudomonadota</taxon>
        <taxon>Gammaproteobacteria</taxon>
        <taxon>Enterobacterales</taxon>
        <taxon>Enterobacteriaceae</taxon>
        <taxon>Klebsiella/Raoultella group</taxon>
        <taxon>Raoultella</taxon>
    </lineage>
</organism>
<gene>
    <name evidence="3" type="ORF">NCTC9185_01061</name>
</gene>
<dbReference type="Gene3D" id="3.40.630.30">
    <property type="match status" value="1"/>
</dbReference>
<dbReference type="RefSeq" id="WP_143992640.1">
    <property type="nucleotide sequence ID" value="NZ_JBFPGJ010000002.1"/>
</dbReference>
<dbReference type="PROSITE" id="PS51186">
    <property type="entry name" value="GNAT"/>
    <property type="match status" value="1"/>
</dbReference>